<gene>
    <name evidence="2" type="ORF">BSZ37_14185</name>
</gene>
<feature type="transmembrane region" description="Helical" evidence="1">
    <location>
        <begin position="522"/>
        <end position="540"/>
    </location>
</feature>
<reference evidence="2 3" key="1">
    <citation type="submission" date="2016-11" db="EMBL/GenBank/DDBJ databases">
        <title>Study of marine rhodopsin-containing bacteria.</title>
        <authorList>
            <person name="Yoshizawa S."/>
            <person name="Kumagai Y."/>
            <person name="Kogure K."/>
        </authorList>
    </citation>
    <scope>NUCLEOTIDE SEQUENCE [LARGE SCALE GENOMIC DNA]</scope>
    <source>
        <strain evidence="2 3">SAORIC-28</strain>
    </source>
</reference>
<name>A0A271J5S8_9BACT</name>
<dbReference type="InterPro" id="IPR018580">
    <property type="entry name" value="Uncharacterised_YfhO"/>
</dbReference>
<evidence type="ECO:0000313" key="2">
    <source>
        <dbReference type="EMBL" id="PAP78783.1"/>
    </source>
</evidence>
<feature type="transmembrane region" description="Helical" evidence="1">
    <location>
        <begin position="497"/>
        <end position="515"/>
    </location>
</feature>
<organism evidence="2 3">
    <name type="scientific">Rubrivirga marina</name>
    <dbReference type="NCBI Taxonomy" id="1196024"/>
    <lineage>
        <taxon>Bacteria</taxon>
        <taxon>Pseudomonadati</taxon>
        <taxon>Rhodothermota</taxon>
        <taxon>Rhodothermia</taxon>
        <taxon>Rhodothermales</taxon>
        <taxon>Rubricoccaceae</taxon>
        <taxon>Rubrivirga</taxon>
    </lineage>
</organism>
<protein>
    <recommendedName>
        <fullName evidence="4">Membrane protein 6-pyruvoyl-tetrahydropterin synthase-related domain-containing protein</fullName>
    </recommendedName>
</protein>
<evidence type="ECO:0000256" key="1">
    <source>
        <dbReference type="SAM" id="Phobius"/>
    </source>
</evidence>
<dbReference type="PANTHER" id="PTHR38454">
    <property type="entry name" value="INTEGRAL MEMBRANE PROTEIN-RELATED"/>
    <property type="match status" value="1"/>
</dbReference>
<evidence type="ECO:0008006" key="4">
    <source>
        <dbReference type="Google" id="ProtNLM"/>
    </source>
</evidence>
<keyword evidence="1" id="KW-0812">Transmembrane</keyword>
<evidence type="ECO:0000313" key="3">
    <source>
        <dbReference type="Proteomes" id="UP000216339"/>
    </source>
</evidence>
<feature type="transmembrane region" description="Helical" evidence="1">
    <location>
        <begin position="162"/>
        <end position="179"/>
    </location>
</feature>
<feature type="transmembrane region" description="Helical" evidence="1">
    <location>
        <begin position="808"/>
        <end position="830"/>
    </location>
</feature>
<feature type="transmembrane region" description="Helical" evidence="1">
    <location>
        <begin position="213"/>
        <end position="232"/>
    </location>
</feature>
<dbReference type="Proteomes" id="UP000216339">
    <property type="component" value="Unassembled WGS sequence"/>
</dbReference>
<feature type="transmembrane region" description="Helical" evidence="1">
    <location>
        <begin position="191"/>
        <end position="207"/>
    </location>
</feature>
<dbReference type="AlphaFoldDB" id="A0A271J5S8"/>
<sequence>MRRAGPVTREASLWDRQPTWVQQAVCIGFLFLVAIGFFASTTFGGRTLVGGDTVQWAATAEAMLEYEAESGVRPEWAPNVFGGMPGTMILGGSRVPGADTVVSALRKAGLWPVAHFFVLLLGTYLLVFYLTRWPLAGVLAAVGYGLSTYLPIILTAGHNTKFIALSYAPWLLLAFAALIRRTPETGKMMSALLTLLFAIAAAVNLRAGHVQITYYIVIAAVIWWIAEGIAAARDGRAKTWAVSTGLLGLGSVVALAIVADPYLLQAEYKAFTIRSAGPGGGLAWEYAMAWSQGFGELLTLVIPNAYGGGGQTYWGAKPFTEGPHYVGPVVAFLAFVGAVGVARRSVIAFAVAGLLMVGFSLGENLPLLNRPAFEVLPLFDAFRVPETWLAAVVLLVALLAGWGAYYLARREATPEAEDRKQRVVLGAGAVLAILIGGMWLTGGGPLDFEKPDEGAQIAMMAAQQSGLSPADPQVRQMTAQYLDEVEGQREDLFSDDAGRSMLLLLVALGLAAALLWKKAPAWAVLAGLALLATFDLWGVGRRYFNEDDPSLRRTSRIEAQIQPTQADQYLVERVAEAGGPGRFRVLPNNWSQNAVPSYFYESVGGYHGAKLALIQEYFDRLLPDDSTGLNRNALSLLSARYTVLPGIVPGYEPVFQDEQTGLVVAVDSSALPRAFLVDSVAVVADDDALVARIRDEATDLSRVAFVSEPLPGDLSAEALTGAPPDSAGASVQLERFEPDEIVYRVQTDRPRLLVASEVYYPAGWTAQIGVQEAPIVRTDFLLRGIPVPAGEHIVTLRYRPETRQQGLLISWVATILAYLGAIGLGGLLWYRRGHRPA</sequence>
<feature type="transmembrane region" description="Helical" evidence="1">
    <location>
        <begin position="388"/>
        <end position="408"/>
    </location>
</feature>
<feature type="transmembrane region" description="Helical" evidence="1">
    <location>
        <begin position="325"/>
        <end position="342"/>
    </location>
</feature>
<dbReference type="PANTHER" id="PTHR38454:SF1">
    <property type="entry name" value="INTEGRAL MEMBRANE PROTEIN"/>
    <property type="match status" value="1"/>
</dbReference>
<feature type="transmembrane region" description="Helical" evidence="1">
    <location>
        <begin position="20"/>
        <end position="39"/>
    </location>
</feature>
<keyword evidence="1" id="KW-0472">Membrane</keyword>
<feature type="transmembrane region" description="Helical" evidence="1">
    <location>
        <begin position="349"/>
        <end position="368"/>
    </location>
</feature>
<keyword evidence="3" id="KW-1185">Reference proteome</keyword>
<accession>A0A271J5S8</accession>
<dbReference type="RefSeq" id="WP_143537671.1">
    <property type="nucleotide sequence ID" value="NZ_MQWD01000001.1"/>
</dbReference>
<feature type="transmembrane region" description="Helical" evidence="1">
    <location>
        <begin position="423"/>
        <end position="442"/>
    </location>
</feature>
<comment type="caution">
    <text evidence="2">The sequence shown here is derived from an EMBL/GenBank/DDBJ whole genome shotgun (WGS) entry which is preliminary data.</text>
</comment>
<feature type="transmembrane region" description="Helical" evidence="1">
    <location>
        <begin position="239"/>
        <end position="259"/>
    </location>
</feature>
<proteinExistence type="predicted"/>
<dbReference type="OrthoDB" id="9772884at2"/>
<feature type="transmembrane region" description="Helical" evidence="1">
    <location>
        <begin position="109"/>
        <end position="130"/>
    </location>
</feature>
<keyword evidence="1" id="KW-1133">Transmembrane helix</keyword>
<dbReference type="EMBL" id="MQWD01000001">
    <property type="protein sequence ID" value="PAP78783.1"/>
    <property type="molecule type" value="Genomic_DNA"/>
</dbReference>
<feature type="transmembrane region" description="Helical" evidence="1">
    <location>
        <begin position="137"/>
        <end position="156"/>
    </location>
</feature>